<keyword evidence="6 8" id="KW-1133">Transmembrane helix</keyword>
<dbReference type="Proteomes" id="UP000284277">
    <property type="component" value="Unassembled WGS sequence"/>
</dbReference>
<accession>A0A419T4C7</accession>
<evidence type="ECO:0000256" key="8">
    <source>
        <dbReference type="SAM" id="Phobius"/>
    </source>
</evidence>
<keyword evidence="5 8" id="KW-0812">Transmembrane</keyword>
<dbReference type="Pfam" id="PF12822">
    <property type="entry name" value="ECF_trnsprt"/>
    <property type="match status" value="1"/>
</dbReference>
<reference evidence="9 10" key="1">
    <citation type="submission" date="2016-08" db="EMBL/GenBank/DDBJ databases">
        <title>A new outlook on sporulation: Clostridium algidixylanolyticum.</title>
        <authorList>
            <person name="Poppleton D.I."/>
            <person name="Gribaldo S."/>
        </authorList>
    </citation>
    <scope>NUCLEOTIDE SEQUENCE [LARGE SCALE GENOMIC DNA]</scope>
    <source>
        <strain evidence="9 10">SPL73</strain>
    </source>
</reference>
<dbReference type="GO" id="GO:0005886">
    <property type="term" value="C:plasma membrane"/>
    <property type="evidence" value="ECO:0007669"/>
    <property type="project" value="UniProtKB-SubCell"/>
</dbReference>
<feature type="transmembrane region" description="Helical" evidence="8">
    <location>
        <begin position="196"/>
        <end position="218"/>
    </location>
</feature>
<sequence>MNLNKRTSKLTIMAMLCALAFVAVLTIRIPIIPVAPFLEYEPKDVIILTGGFIFGPMSAVVISVIVSFIELVTISSTGIIGLIMNILSTVAFVCPAAYLYKKRHSMTGAFVGMVIGCLLMTVIMVLWNYLITPIYMGYPREAVVKLLLPAIIPFNLLKSGINTVLTLLIYKPLVTTLRKSNLLTFHSEENHKTGKLSLGMTLIIGVILVTITMVILVLNNVI</sequence>
<keyword evidence="7 8" id="KW-0472">Membrane</keyword>
<dbReference type="Gene3D" id="1.10.1760.20">
    <property type="match status" value="1"/>
</dbReference>
<dbReference type="OrthoDB" id="9809216at2"/>
<feature type="transmembrane region" description="Helical" evidence="8">
    <location>
        <begin position="79"/>
        <end position="100"/>
    </location>
</feature>
<dbReference type="PANTHER" id="PTHR38438">
    <property type="entry name" value="RIBOFLAVIN TRANSPORTER RIBU"/>
    <property type="match status" value="1"/>
</dbReference>
<evidence type="ECO:0000256" key="7">
    <source>
        <dbReference type="ARBA" id="ARBA00023136"/>
    </source>
</evidence>
<evidence type="ECO:0000313" key="10">
    <source>
        <dbReference type="Proteomes" id="UP000284277"/>
    </source>
</evidence>
<evidence type="ECO:0000256" key="1">
    <source>
        <dbReference type="ARBA" id="ARBA00004651"/>
    </source>
</evidence>
<dbReference type="AlphaFoldDB" id="A0A419T4C7"/>
<dbReference type="EMBL" id="MCIA01000012">
    <property type="protein sequence ID" value="RKD32414.1"/>
    <property type="molecule type" value="Genomic_DNA"/>
</dbReference>
<evidence type="ECO:0000313" key="9">
    <source>
        <dbReference type="EMBL" id="RKD32414.1"/>
    </source>
</evidence>
<feature type="transmembrane region" description="Helical" evidence="8">
    <location>
        <begin position="12"/>
        <end position="33"/>
    </location>
</feature>
<organism evidence="9 10">
    <name type="scientific">Lacrimispora algidixylanolytica</name>
    <dbReference type="NCBI Taxonomy" id="94868"/>
    <lineage>
        <taxon>Bacteria</taxon>
        <taxon>Bacillati</taxon>
        <taxon>Bacillota</taxon>
        <taxon>Clostridia</taxon>
        <taxon>Lachnospirales</taxon>
        <taxon>Lachnospiraceae</taxon>
        <taxon>Lacrimispora</taxon>
    </lineage>
</organism>
<evidence type="ECO:0000256" key="3">
    <source>
        <dbReference type="ARBA" id="ARBA00022448"/>
    </source>
</evidence>
<feature type="transmembrane region" description="Helical" evidence="8">
    <location>
        <begin position="45"/>
        <end position="72"/>
    </location>
</feature>
<comment type="similarity">
    <text evidence="2">Belongs to the prokaryotic riboflavin transporter (P-RFT) (TC 2.A.87) family.</text>
</comment>
<dbReference type="GO" id="GO:0032217">
    <property type="term" value="F:riboflavin transmembrane transporter activity"/>
    <property type="evidence" value="ECO:0007669"/>
    <property type="project" value="InterPro"/>
</dbReference>
<name>A0A419T4C7_9FIRM</name>
<feature type="transmembrane region" description="Helical" evidence="8">
    <location>
        <begin position="106"/>
        <end position="130"/>
    </location>
</feature>
<dbReference type="InterPro" id="IPR024529">
    <property type="entry name" value="ECF_trnsprt_substrate-spec"/>
</dbReference>
<comment type="caution">
    <text evidence="9">The sequence shown here is derived from an EMBL/GenBank/DDBJ whole genome shotgun (WGS) entry which is preliminary data.</text>
</comment>
<dbReference type="RefSeq" id="WP_120196490.1">
    <property type="nucleotide sequence ID" value="NZ_MCIA01000012.1"/>
</dbReference>
<evidence type="ECO:0000256" key="2">
    <source>
        <dbReference type="ARBA" id="ARBA00005540"/>
    </source>
</evidence>
<evidence type="ECO:0000256" key="5">
    <source>
        <dbReference type="ARBA" id="ARBA00022692"/>
    </source>
</evidence>
<dbReference type="PANTHER" id="PTHR38438:SF1">
    <property type="entry name" value="RIBOFLAVIN TRANSPORTER RIBU"/>
    <property type="match status" value="1"/>
</dbReference>
<dbReference type="InterPro" id="IPR025720">
    <property type="entry name" value="RibU"/>
</dbReference>
<evidence type="ECO:0000256" key="4">
    <source>
        <dbReference type="ARBA" id="ARBA00022475"/>
    </source>
</evidence>
<comment type="subcellular location">
    <subcellularLocation>
        <location evidence="1">Cell membrane</location>
        <topology evidence="1">Multi-pass membrane protein</topology>
    </subcellularLocation>
</comment>
<gene>
    <name evidence="9" type="ORF">BET01_03490</name>
</gene>
<feature type="transmembrane region" description="Helical" evidence="8">
    <location>
        <begin position="142"/>
        <end position="170"/>
    </location>
</feature>
<keyword evidence="3" id="KW-0813">Transport</keyword>
<protein>
    <submittedName>
        <fullName evidence="9">ECF transporter S component</fullName>
    </submittedName>
</protein>
<evidence type="ECO:0000256" key="6">
    <source>
        <dbReference type="ARBA" id="ARBA00022989"/>
    </source>
</evidence>
<keyword evidence="10" id="KW-1185">Reference proteome</keyword>
<proteinExistence type="inferred from homology"/>
<keyword evidence="4" id="KW-1003">Cell membrane</keyword>